<comment type="caution">
    <text evidence="2">The sequence shown here is derived from an EMBL/GenBank/DDBJ whole genome shotgun (WGS) entry which is preliminary data.</text>
</comment>
<keyword evidence="3" id="KW-1185">Reference proteome</keyword>
<organism evidence="2 3">
    <name type="scientific">Chaetomium strumarium</name>
    <dbReference type="NCBI Taxonomy" id="1170767"/>
    <lineage>
        <taxon>Eukaryota</taxon>
        <taxon>Fungi</taxon>
        <taxon>Dikarya</taxon>
        <taxon>Ascomycota</taxon>
        <taxon>Pezizomycotina</taxon>
        <taxon>Sordariomycetes</taxon>
        <taxon>Sordariomycetidae</taxon>
        <taxon>Sordariales</taxon>
        <taxon>Chaetomiaceae</taxon>
        <taxon>Chaetomium</taxon>
    </lineage>
</organism>
<dbReference type="AlphaFoldDB" id="A0AAJ0LZC4"/>
<gene>
    <name evidence="2" type="ORF">B0T15DRAFT_401767</name>
</gene>
<name>A0AAJ0LZC4_9PEZI</name>
<dbReference type="EMBL" id="JAUDZG010000006">
    <property type="protein sequence ID" value="KAK3303230.1"/>
    <property type="molecule type" value="Genomic_DNA"/>
</dbReference>
<accession>A0AAJ0LZC4</accession>
<sequence>MGPLIPRMHVFEIADYPWVPSFLRGYFQAGLTAAWTIHVPFLQSSSPAQVVAHLLSTQLGSTLRSHIFIDFCAGGGGPTPSIEHHLNQSLSAGKKSDAAAEPIQFVLTDLHPHTDLWTRAAAKSPNISYVSDPVDAARVPRDLIGGYRREGKKVFRLFNLAFHHFDDELARRILRDTVDGGGDGFGIFELQDRGIAGFTACCLFGLGILIVAPYYAWLWRAPLALFFTYAVPILPFVLVFDGWMSCLRTRTPDEVEALLRTCGAEGGEKEIAKWEVKSGSEMFMWPVGKVNWIICVKR</sequence>
<reference evidence="2" key="1">
    <citation type="journal article" date="2023" name="Mol. Phylogenet. Evol.">
        <title>Genome-scale phylogeny and comparative genomics of the fungal order Sordariales.</title>
        <authorList>
            <person name="Hensen N."/>
            <person name="Bonometti L."/>
            <person name="Westerberg I."/>
            <person name="Brannstrom I.O."/>
            <person name="Guillou S."/>
            <person name="Cros-Aarteil S."/>
            <person name="Calhoun S."/>
            <person name="Haridas S."/>
            <person name="Kuo A."/>
            <person name="Mondo S."/>
            <person name="Pangilinan J."/>
            <person name="Riley R."/>
            <person name="LaButti K."/>
            <person name="Andreopoulos B."/>
            <person name="Lipzen A."/>
            <person name="Chen C."/>
            <person name="Yan M."/>
            <person name="Daum C."/>
            <person name="Ng V."/>
            <person name="Clum A."/>
            <person name="Steindorff A."/>
            <person name="Ohm R.A."/>
            <person name="Martin F."/>
            <person name="Silar P."/>
            <person name="Natvig D.O."/>
            <person name="Lalanne C."/>
            <person name="Gautier V."/>
            <person name="Ament-Velasquez S.L."/>
            <person name="Kruys A."/>
            <person name="Hutchinson M.I."/>
            <person name="Powell A.J."/>
            <person name="Barry K."/>
            <person name="Miller A.N."/>
            <person name="Grigoriev I.V."/>
            <person name="Debuchy R."/>
            <person name="Gladieux P."/>
            <person name="Hiltunen Thoren M."/>
            <person name="Johannesson H."/>
        </authorList>
    </citation>
    <scope>NUCLEOTIDE SEQUENCE</scope>
    <source>
        <strain evidence="2">CBS 333.67</strain>
    </source>
</reference>
<reference evidence="2" key="2">
    <citation type="submission" date="2023-06" db="EMBL/GenBank/DDBJ databases">
        <authorList>
            <consortium name="Lawrence Berkeley National Laboratory"/>
            <person name="Mondo S.J."/>
            <person name="Hensen N."/>
            <person name="Bonometti L."/>
            <person name="Westerberg I."/>
            <person name="Brannstrom I.O."/>
            <person name="Guillou S."/>
            <person name="Cros-Aarteil S."/>
            <person name="Calhoun S."/>
            <person name="Haridas S."/>
            <person name="Kuo A."/>
            <person name="Pangilinan J."/>
            <person name="Riley R."/>
            <person name="Labutti K."/>
            <person name="Andreopoulos B."/>
            <person name="Lipzen A."/>
            <person name="Chen C."/>
            <person name="Yanf M."/>
            <person name="Daum C."/>
            <person name="Ng V."/>
            <person name="Clum A."/>
            <person name="Steindorff A."/>
            <person name="Ohm R."/>
            <person name="Martin F."/>
            <person name="Silar P."/>
            <person name="Natvig D."/>
            <person name="Lalanne C."/>
            <person name="Gautier V."/>
            <person name="Ament-Velasquez S.L."/>
            <person name="Kruys A."/>
            <person name="Hutchinson M.I."/>
            <person name="Powell A.J."/>
            <person name="Barry K."/>
            <person name="Miller A.N."/>
            <person name="Grigoriev I.V."/>
            <person name="Debuchy R."/>
            <person name="Gladieux P."/>
            <person name="Thoren M.H."/>
            <person name="Johannesson H."/>
        </authorList>
    </citation>
    <scope>NUCLEOTIDE SEQUENCE</scope>
    <source>
        <strain evidence="2">CBS 333.67</strain>
    </source>
</reference>
<feature type="transmembrane region" description="Helical" evidence="1">
    <location>
        <begin position="223"/>
        <end position="240"/>
    </location>
</feature>
<protein>
    <submittedName>
        <fullName evidence="2">Uncharacterized protein</fullName>
    </submittedName>
</protein>
<evidence type="ECO:0000313" key="3">
    <source>
        <dbReference type="Proteomes" id="UP001273166"/>
    </source>
</evidence>
<keyword evidence="1" id="KW-0472">Membrane</keyword>
<dbReference type="Proteomes" id="UP001273166">
    <property type="component" value="Unassembled WGS sequence"/>
</dbReference>
<proteinExistence type="predicted"/>
<keyword evidence="1" id="KW-0812">Transmembrane</keyword>
<evidence type="ECO:0000256" key="1">
    <source>
        <dbReference type="SAM" id="Phobius"/>
    </source>
</evidence>
<feature type="transmembrane region" description="Helical" evidence="1">
    <location>
        <begin position="195"/>
        <end position="217"/>
    </location>
</feature>
<dbReference type="GeneID" id="87883957"/>
<evidence type="ECO:0000313" key="2">
    <source>
        <dbReference type="EMBL" id="KAK3303230.1"/>
    </source>
</evidence>
<keyword evidence="1" id="KW-1133">Transmembrane helix</keyword>
<dbReference type="RefSeq" id="XP_062719010.1">
    <property type="nucleotide sequence ID" value="XM_062865128.1"/>
</dbReference>